<keyword evidence="1" id="KW-0812">Transmembrane</keyword>
<dbReference type="AlphaFoldDB" id="Q4LEG2"/>
<protein>
    <submittedName>
        <fullName evidence="2">Uncharacterized protein HGIII-36</fullName>
    </submittedName>
</protein>
<sequence length="246" mass="28785">MHKPQFMLEVYSVDYNIKKAFTLLHKVYEDVTDSLSNNNRIPYYVEAELLSSTDGYGDYTLLIYYYDYEQEYGEMMYVGEDVNHVKVSMDAFNLIDLNPDCSTLPARHRFSTLTESLQAYTMDIIKRLDASYIESISLKHISTDEAYIYYLAEVAKVNGYPLSEYPYIPFLLTVKYDSGIARQIFYVYVNGGYITYEPRPFDSFLYNVHTNLQYILAIIITGCIAALLLWLRRGHTEKVYSKYHQQ</sequence>
<gene>
    <name evidence="2" type="ORF">HGIII-36</name>
</gene>
<evidence type="ECO:0000256" key="1">
    <source>
        <dbReference type="SAM" id="Phobius"/>
    </source>
</evidence>
<evidence type="ECO:0000313" key="2">
    <source>
        <dbReference type="EMBL" id="BAE03261.1"/>
    </source>
</evidence>
<organism evidence="2">
    <name type="scientific">uncultured Candidatus Nitrosocaldus sp</name>
    <dbReference type="NCBI Taxonomy" id="766501"/>
    <lineage>
        <taxon>Archaea</taxon>
        <taxon>Nitrososphaerota</taxon>
        <taxon>Nitrososphaeria</taxon>
        <taxon>Candidatus Nitrosocaldales</taxon>
        <taxon>Candidatus Nitrosocaldaceae</taxon>
        <taxon>Candidatus Nitrosocaldus</taxon>
        <taxon>environmental samples</taxon>
    </lineage>
</organism>
<keyword evidence="1" id="KW-0472">Membrane</keyword>
<proteinExistence type="predicted"/>
<dbReference type="EMBL" id="AB201308">
    <property type="protein sequence ID" value="BAE03261.1"/>
    <property type="molecule type" value="Genomic_DNA"/>
</dbReference>
<feature type="transmembrane region" description="Helical" evidence="1">
    <location>
        <begin position="212"/>
        <end position="231"/>
    </location>
</feature>
<accession>Q4LEG2</accession>
<reference evidence="2" key="1">
    <citation type="journal article" date="2005" name="Environ. Microbiol.">
        <title>Genetic and functional properties of uncultivated thermophilic crenarchaeotes from a subsurface gold mine as revealed by analysis of genome fragments.</title>
        <authorList>
            <person name="Nunoura T."/>
            <person name="Hirayama H."/>
            <person name="Takami H."/>
            <person name="Oida H."/>
            <person name="Nishi S."/>
            <person name="Shimamura S."/>
            <person name="Suzuki Y."/>
            <person name="Inagaki F."/>
            <person name="Takai K."/>
            <person name="Nealson K.H."/>
            <person name="Horikoshi K."/>
        </authorList>
    </citation>
    <scope>NUCLEOTIDE SEQUENCE</scope>
</reference>
<keyword evidence="1" id="KW-1133">Transmembrane helix</keyword>
<name>Q4LEG2_9ARCH</name>